<dbReference type="EMBL" id="CACVKT020001865">
    <property type="protein sequence ID" value="CAC5372777.1"/>
    <property type="molecule type" value="Genomic_DNA"/>
</dbReference>
<proteinExistence type="predicted"/>
<sequence length="230" mass="25696">MISYKSHYSFQYIKPNVVLAAVHWLKANNHLYQSATVNEDWVSESMADDKDMWEDITENETAQHDSENVDDSNVPQDTPSTNTPSPSALITDTPSSALIRNTPSTSALIRETSSTSALITDTPSTKVESQVQSIHGNVDALTDENDYTDDPVAKLRGVRSDTCIQSTDQATVVDKILSISPEKAGYQYMYSWMNILRNMLSFIFFVLESMDGIMNNKIDCKEVFSTENSE</sequence>
<keyword evidence="3" id="KW-1185">Reference proteome</keyword>
<dbReference type="Proteomes" id="UP000507470">
    <property type="component" value="Unassembled WGS sequence"/>
</dbReference>
<gene>
    <name evidence="2" type="ORF">MCOR_10771</name>
</gene>
<evidence type="ECO:0000313" key="3">
    <source>
        <dbReference type="Proteomes" id="UP000507470"/>
    </source>
</evidence>
<protein>
    <submittedName>
        <fullName evidence="2">Uncharacterized protein</fullName>
    </submittedName>
</protein>
<accession>A0A6J8AS13</accession>
<organism evidence="2 3">
    <name type="scientific">Mytilus coruscus</name>
    <name type="common">Sea mussel</name>
    <dbReference type="NCBI Taxonomy" id="42192"/>
    <lineage>
        <taxon>Eukaryota</taxon>
        <taxon>Metazoa</taxon>
        <taxon>Spiralia</taxon>
        <taxon>Lophotrochozoa</taxon>
        <taxon>Mollusca</taxon>
        <taxon>Bivalvia</taxon>
        <taxon>Autobranchia</taxon>
        <taxon>Pteriomorphia</taxon>
        <taxon>Mytilida</taxon>
        <taxon>Mytiloidea</taxon>
        <taxon>Mytilidae</taxon>
        <taxon>Mytilinae</taxon>
        <taxon>Mytilus</taxon>
    </lineage>
</organism>
<evidence type="ECO:0000256" key="1">
    <source>
        <dbReference type="SAM" id="MobiDB-lite"/>
    </source>
</evidence>
<reference evidence="2 3" key="1">
    <citation type="submission" date="2020-06" db="EMBL/GenBank/DDBJ databases">
        <authorList>
            <person name="Li R."/>
            <person name="Bekaert M."/>
        </authorList>
    </citation>
    <scope>NUCLEOTIDE SEQUENCE [LARGE SCALE GENOMIC DNA]</scope>
    <source>
        <strain evidence="3">wild</strain>
    </source>
</reference>
<feature type="region of interest" description="Disordered" evidence="1">
    <location>
        <begin position="60"/>
        <end position="95"/>
    </location>
</feature>
<dbReference type="AlphaFoldDB" id="A0A6J8AS13"/>
<name>A0A6J8AS13_MYTCO</name>
<evidence type="ECO:0000313" key="2">
    <source>
        <dbReference type="EMBL" id="CAC5372777.1"/>
    </source>
</evidence>
<feature type="compositionally biased region" description="Polar residues" evidence="1">
    <location>
        <begin position="71"/>
        <end position="95"/>
    </location>
</feature>